<feature type="compositionally biased region" description="Pro residues" evidence="1">
    <location>
        <begin position="428"/>
        <end position="437"/>
    </location>
</feature>
<evidence type="ECO:0000313" key="4">
    <source>
        <dbReference type="RefSeq" id="XP_057387353.1"/>
    </source>
</evidence>
<feature type="compositionally biased region" description="Low complexity" evidence="1">
    <location>
        <begin position="292"/>
        <end position="310"/>
    </location>
</feature>
<protein>
    <submittedName>
        <fullName evidence="4">Collagen alpha-1(I) chain-like</fullName>
    </submittedName>
</protein>
<name>A0ABM3SBY4_BALAC</name>
<dbReference type="RefSeq" id="XP_057387353.1">
    <property type="nucleotide sequence ID" value="XM_057531370.1"/>
</dbReference>
<evidence type="ECO:0000256" key="2">
    <source>
        <dbReference type="SAM" id="SignalP"/>
    </source>
</evidence>
<proteinExistence type="predicted"/>
<sequence>MPGAGAAIWRTQAAAVLLAGASAERAPVLWSSRLSSASSGEGKAGRGTGCQHPQPCSVRSWPEGPGAGTSTSAVVSVRRVHPGSPSSLSERAGRPRDWGGVSAWIRRANGGSDVLQSCSEGRPRPHAGLRVSLSACDGQSPAGGRRAGRAGPACGEETAGGGGAGVSLGHRATHADGAEQAGRASGRPQPLSCALKGAQEPPEWRETVVLRACSGARSLGAVSTDAAEGVVGSADASKASGKVISSGQRKLPSAPAGRTAVRASQLGRARGRGTAGQRATGTLHGAGVRAMRAQAGSRPGRGPAGVGAREGASELQPGPLPPPPPHTPSGITQAPGLLSSRVRVQHASAPTASAAQAWGPMLADSRPGAPDRQQEPQEAGPPHSQAGLSAHRVSWSTASRSAETTCPQSWECFLAAFLEGALGAPVHGPPPSVPAGPPGRALLSPRDGAAGLGGQPAGAGGSRTFSVSAPRPHPRLLVPN</sequence>
<dbReference type="Proteomes" id="UP001652580">
    <property type="component" value="Chromosome 16"/>
</dbReference>
<feature type="compositionally biased region" description="Pro residues" evidence="1">
    <location>
        <begin position="318"/>
        <end position="327"/>
    </location>
</feature>
<feature type="chain" id="PRO_5046570142" evidence="2">
    <location>
        <begin position="24"/>
        <end position="480"/>
    </location>
</feature>
<feature type="region of interest" description="Disordered" evidence="1">
    <location>
        <begin position="135"/>
        <end position="200"/>
    </location>
</feature>
<feature type="signal peptide" evidence="2">
    <location>
        <begin position="1"/>
        <end position="23"/>
    </location>
</feature>
<organism evidence="3 4">
    <name type="scientific">Balaenoptera acutorostrata</name>
    <name type="common">Common minke whale</name>
    <name type="synonym">Balaena rostrata</name>
    <dbReference type="NCBI Taxonomy" id="9767"/>
    <lineage>
        <taxon>Eukaryota</taxon>
        <taxon>Metazoa</taxon>
        <taxon>Chordata</taxon>
        <taxon>Craniata</taxon>
        <taxon>Vertebrata</taxon>
        <taxon>Euteleostomi</taxon>
        <taxon>Mammalia</taxon>
        <taxon>Eutheria</taxon>
        <taxon>Laurasiatheria</taxon>
        <taxon>Artiodactyla</taxon>
        <taxon>Whippomorpha</taxon>
        <taxon>Cetacea</taxon>
        <taxon>Mysticeti</taxon>
        <taxon>Balaenopteridae</taxon>
        <taxon>Balaenoptera</taxon>
    </lineage>
</organism>
<evidence type="ECO:0000313" key="3">
    <source>
        <dbReference type="Proteomes" id="UP001652580"/>
    </source>
</evidence>
<feature type="region of interest" description="Disordered" evidence="1">
    <location>
        <begin position="33"/>
        <end position="97"/>
    </location>
</feature>
<gene>
    <name evidence="4" type="primary">LOC130705069</name>
</gene>
<feature type="compositionally biased region" description="Low complexity" evidence="1">
    <location>
        <begin position="347"/>
        <end position="357"/>
    </location>
</feature>
<accession>A0ABM3SBY4</accession>
<feature type="region of interest" description="Disordered" evidence="1">
    <location>
        <begin position="428"/>
        <end position="480"/>
    </location>
</feature>
<evidence type="ECO:0000256" key="1">
    <source>
        <dbReference type="SAM" id="MobiDB-lite"/>
    </source>
</evidence>
<feature type="region of interest" description="Disordered" evidence="1">
    <location>
        <begin position="243"/>
        <end position="396"/>
    </location>
</feature>
<reference evidence="4" key="1">
    <citation type="submission" date="2025-08" db="UniProtKB">
        <authorList>
            <consortium name="RefSeq"/>
        </authorList>
    </citation>
    <scope>IDENTIFICATION</scope>
</reference>
<feature type="compositionally biased region" description="Gly residues" evidence="1">
    <location>
        <begin position="450"/>
        <end position="461"/>
    </location>
</feature>
<dbReference type="GeneID" id="130705069"/>
<feature type="compositionally biased region" description="Low complexity" evidence="1">
    <location>
        <begin position="68"/>
        <end position="77"/>
    </location>
</feature>
<keyword evidence="2" id="KW-0732">Signal</keyword>
<keyword evidence="3" id="KW-1185">Reference proteome</keyword>